<feature type="transmembrane region" description="Helical" evidence="1">
    <location>
        <begin position="39"/>
        <end position="61"/>
    </location>
</feature>
<feature type="transmembrane region" description="Helical" evidence="1">
    <location>
        <begin position="7"/>
        <end position="27"/>
    </location>
</feature>
<gene>
    <name evidence="2" type="ORF">COT79_01630</name>
</gene>
<evidence type="ECO:0000313" key="3">
    <source>
        <dbReference type="Proteomes" id="UP000231162"/>
    </source>
</evidence>
<reference evidence="3" key="1">
    <citation type="submission" date="2017-09" db="EMBL/GenBank/DDBJ databases">
        <title>Depth-based differentiation of microbial function through sediment-hosted aquifers and enrichment of novel symbionts in the deep terrestrial subsurface.</title>
        <authorList>
            <person name="Probst A.J."/>
            <person name="Ladd B."/>
            <person name="Jarett J.K."/>
            <person name="Geller-Mcgrath D.E."/>
            <person name="Sieber C.M.K."/>
            <person name="Emerson J.B."/>
            <person name="Anantharaman K."/>
            <person name="Thomas B.C."/>
            <person name="Malmstrom R."/>
            <person name="Stieglmeier M."/>
            <person name="Klingl A."/>
            <person name="Woyke T."/>
            <person name="Ryan C.M."/>
            <person name="Banfield J.F."/>
        </authorList>
    </citation>
    <scope>NUCLEOTIDE SEQUENCE [LARGE SCALE GENOMIC DNA]</scope>
</reference>
<comment type="caution">
    <text evidence="2">The sequence shown here is derived from an EMBL/GenBank/DDBJ whole genome shotgun (WGS) entry which is preliminary data.</text>
</comment>
<evidence type="ECO:0000256" key="1">
    <source>
        <dbReference type="SAM" id="Phobius"/>
    </source>
</evidence>
<accession>A0A2M6R8Y4</accession>
<evidence type="ECO:0000313" key="2">
    <source>
        <dbReference type="EMBL" id="PIS07012.1"/>
    </source>
</evidence>
<name>A0A2M6R8Y4_9BACT</name>
<keyword evidence="1" id="KW-0812">Transmembrane</keyword>
<keyword evidence="1" id="KW-1133">Transmembrane helix</keyword>
<keyword evidence="1" id="KW-0472">Membrane</keyword>
<dbReference type="Proteomes" id="UP000231162">
    <property type="component" value="Unassembled WGS sequence"/>
</dbReference>
<feature type="transmembrane region" description="Helical" evidence="1">
    <location>
        <begin position="73"/>
        <end position="91"/>
    </location>
</feature>
<organism evidence="2 3">
    <name type="scientific">Candidatus Berkelbacteria bacterium CG10_big_fil_rev_8_21_14_0_10_43_14</name>
    <dbReference type="NCBI Taxonomy" id="1974515"/>
    <lineage>
        <taxon>Bacteria</taxon>
        <taxon>Candidatus Berkelbacteria</taxon>
    </lineage>
</organism>
<dbReference type="EMBL" id="PEZX01000023">
    <property type="protein sequence ID" value="PIS07012.1"/>
    <property type="molecule type" value="Genomic_DNA"/>
</dbReference>
<proteinExistence type="predicted"/>
<protein>
    <submittedName>
        <fullName evidence="2">Uncharacterized protein</fullName>
    </submittedName>
</protein>
<dbReference type="AlphaFoldDB" id="A0A2M6R8Y4"/>
<sequence length="112" mass="12343">MNKKVAICVGINALELLGFAWVAYVNVKYPCQSNSCESLFTVLFNVANFILLIAGGIIVIIGIIKFIKRRRKGLLLVGCFLVASALFWTYMASLTTQNPPPISDNSSRPMPF</sequence>